<proteinExistence type="predicted"/>
<dbReference type="STRING" id="7994.ENSAMXP00000043294"/>
<dbReference type="SMART" id="SM00409">
    <property type="entry name" value="IG"/>
    <property type="match status" value="3"/>
</dbReference>
<evidence type="ECO:0000259" key="4">
    <source>
        <dbReference type="PROSITE" id="PS50835"/>
    </source>
</evidence>
<evidence type="ECO:0000313" key="6">
    <source>
        <dbReference type="Proteomes" id="UP000018467"/>
    </source>
</evidence>
<evidence type="ECO:0000313" key="5">
    <source>
        <dbReference type="Ensembl" id="ENSAMXP00000043294.1"/>
    </source>
</evidence>
<dbReference type="InterPro" id="IPR003599">
    <property type="entry name" value="Ig_sub"/>
</dbReference>
<reference evidence="6" key="2">
    <citation type="journal article" date="2014" name="Nat. Commun.">
        <title>The cavefish genome reveals candidate genes for eye loss.</title>
        <authorList>
            <person name="McGaugh S.E."/>
            <person name="Gross J.B."/>
            <person name="Aken B."/>
            <person name="Blin M."/>
            <person name="Borowsky R."/>
            <person name="Chalopin D."/>
            <person name="Hinaux H."/>
            <person name="Jeffery W.R."/>
            <person name="Keene A."/>
            <person name="Ma L."/>
            <person name="Minx P."/>
            <person name="Murphy D."/>
            <person name="O'Quin K.E."/>
            <person name="Retaux S."/>
            <person name="Rohner N."/>
            <person name="Searle S.M."/>
            <person name="Stahl B.A."/>
            <person name="Tabin C."/>
            <person name="Volff J.N."/>
            <person name="Yoshizawa M."/>
            <person name="Warren W.C."/>
        </authorList>
    </citation>
    <scope>NUCLEOTIDE SEQUENCE [LARGE SCALE GENOMIC DNA]</scope>
    <source>
        <strain evidence="6">female</strain>
    </source>
</reference>
<dbReference type="Bgee" id="ENSAMXG00000039044">
    <property type="expression patterns" value="Expressed in musculoskeletal system and 3 other cell types or tissues"/>
</dbReference>
<dbReference type="Pfam" id="PF13927">
    <property type="entry name" value="Ig_3"/>
    <property type="match status" value="1"/>
</dbReference>
<feature type="chain" id="PRO_5017335462" description="Ig-like domain-containing protein" evidence="3">
    <location>
        <begin position="30"/>
        <end position="297"/>
    </location>
</feature>
<sequence>MWADPHWPFRVKINLIGLFSLGLPTAALTVESRWSPLFTGESVTLKCEITGYDGWRYQWYKGSSRTAVSESQINTFNISSAKDQDQYWCKGTRKDRPTSSQDSNKVTLTVKAVASITNNQVFVGENVTLMCFILGGVASDWQYSWFKKESSTPVIEKPTYRISPVKKLDSGEYTCRGKETSTSRYSNPSFAVTLTVSGEYLPTATLTVDPASTVFTGESVTLKCEITGYDGWRYQWYKGSSRITTSTDKKRTFTISSAADQDQYWCRGERDNRPRSSQNSDKVTLTVRGKFTDFIFW</sequence>
<keyword evidence="1 3" id="KW-0732">Signal</keyword>
<feature type="domain" description="Ig-like" evidence="4">
    <location>
        <begin position="97"/>
        <end position="197"/>
    </location>
</feature>
<dbReference type="InParanoid" id="A0A3B1JPL0"/>
<feature type="signal peptide" evidence="3">
    <location>
        <begin position="1"/>
        <end position="29"/>
    </location>
</feature>
<dbReference type="GO" id="GO:0009897">
    <property type="term" value="C:external side of plasma membrane"/>
    <property type="evidence" value="ECO:0007669"/>
    <property type="project" value="TreeGrafter"/>
</dbReference>
<dbReference type="Proteomes" id="UP000018467">
    <property type="component" value="Unassembled WGS sequence"/>
</dbReference>
<dbReference type="InterPro" id="IPR050488">
    <property type="entry name" value="Ig_Fc_receptor"/>
</dbReference>
<dbReference type="InterPro" id="IPR003598">
    <property type="entry name" value="Ig_sub2"/>
</dbReference>
<accession>A0A3B1JPL0</accession>
<name>A0A3B1JPL0_ASTMX</name>
<dbReference type="GO" id="GO:0006955">
    <property type="term" value="P:immune response"/>
    <property type="evidence" value="ECO:0007669"/>
    <property type="project" value="TreeGrafter"/>
</dbReference>
<evidence type="ECO:0000256" key="1">
    <source>
        <dbReference type="ARBA" id="ARBA00022729"/>
    </source>
</evidence>
<dbReference type="GeneTree" id="ENSGT00940000162700"/>
<feature type="domain" description="Ig-like" evidence="4">
    <location>
        <begin position="24"/>
        <end position="89"/>
    </location>
</feature>
<dbReference type="InterPro" id="IPR007110">
    <property type="entry name" value="Ig-like_dom"/>
</dbReference>
<dbReference type="InterPro" id="IPR036179">
    <property type="entry name" value="Ig-like_dom_sf"/>
</dbReference>
<dbReference type="SMART" id="SM00408">
    <property type="entry name" value="IGc2"/>
    <property type="match status" value="3"/>
</dbReference>
<organism evidence="5 6">
    <name type="scientific">Astyanax mexicanus</name>
    <name type="common">Blind cave fish</name>
    <name type="synonym">Astyanax fasciatus mexicanus</name>
    <dbReference type="NCBI Taxonomy" id="7994"/>
    <lineage>
        <taxon>Eukaryota</taxon>
        <taxon>Metazoa</taxon>
        <taxon>Chordata</taxon>
        <taxon>Craniata</taxon>
        <taxon>Vertebrata</taxon>
        <taxon>Euteleostomi</taxon>
        <taxon>Actinopterygii</taxon>
        <taxon>Neopterygii</taxon>
        <taxon>Teleostei</taxon>
        <taxon>Ostariophysi</taxon>
        <taxon>Characiformes</taxon>
        <taxon>Characoidei</taxon>
        <taxon>Acestrorhamphidae</taxon>
        <taxon>Acestrorhamphinae</taxon>
        <taxon>Astyanax</taxon>
    </lineage>
</organism>
<keyword evidence="2" id="KW-1015">Disulfide bond</keyword>
<dbReference type="Ensembl" id="ENSAMXT00000052300.1">
    <property type="protein sequence ID" value="ENSAMXP00000043294.1"/>
    <property type="gene ID" value="ENSAMXG00000039044.1"/>
</dbReference>
<dbReference type="Pfam" id="PF13895">
    <property type="entry name" value="Ig_2"/>
    <property type="match status" value="2"/>
</dbReference>
<evidence type="ECO:0000256" key="2">
    <source>
        <dbReference type="ARBA" id="ARBA00023157"/>
    </source>
</evidence>
<dbReference type="GO" id="GO:0004888">
    <property type="term" value="F:transmembrane signaling receptor activity"/>
    <property type="evidence" value="ECO:0007669"/>
    <property type="project" value="TreeGrafter"/>
</dbReference>
<dbReference type="AlphaFoldDB" id="A0A3B1JPL0"/>
<dbReference type="PANTHER" id="PTHR11481:SF112">
    <property type="entry name" value="FC RECEPTOR-LIKE PROTEIN 4-RELATED"/>
    <property type="match status" value="1"/>
</dbReference>
<dbReference type="Gene3D" id="2.60.40.10">
    <property type="entry name" value="Immunoglobulins"/>
    <property type="match status" value="3"/>
</dbReference>
<dbReference type="PANTHER" id="PTHR11481">
    <property type="entry name" value="IMMUNOGLOBULIN FC RECEPTOR"/>
    <property type="match status" value="1"/>
</dbReference>
<dbReference type="InterPro" id="IPR013783">
    <property type="entry name" value="Ig-like_fold"/>
</dbReference>
<reference evidence="5" key="4">
    <citation type="submission" date="2025-09" db="UniProtKB">
        <authorList>
            <consortium name="Ensembl"/>
        </authorList>
    </citation>
    <scope>IDENTIFICATION</scope>
</reference>
<dbReference type="PROSITE" id="PS50835">
    <property type="entry name" value="IG_LIKE"/>
    <property type="match status" value="3"/>
</dbReference>
<dbReference type="SUPFAM" id="SSF48726">
    <property type="entry name" value="Immunoglobulin"/>
    <property type="match status" value="3"/>
</dbReference>
<feature type="domain" description="Ig-like" evidence="4">
    <location>
        <begin position="202"/>
        <end position="286"/>
    </location>
</feature>
<dbReference type="GO" id="GO:0007166">
    <property type="term" value="P:cell surface receptor signaling pathway"/>
    <property type="evidence" value="ECO:0007669"/>
    <property type="project" value="TreeGrafter"/>
</dbReference>
<reference evidence="5" key="3">
    <citation type="submission" date="2025-08" db="UniProtKB">
        <authorList>
            <consortium name="Ensembl"/>
        </authorList>
    </citation>
    <scope>IDENTIFICATION</scope>
</reference>
<reference evidence="6" key="1">
    <citation type="submission" date="2013-03" db="EMBL/GenBank/DDBJ databases">
        <authorList>
            <person name="Jeffery W."/>
            <person name="Warren W."/>
            <person name="Wilson R.K."/>
        </authorList>
    </citation>
    <scope>NUCLEOTIDE SEQUENCE</scope>
    <source>
        <strain evidence="6">female</strain>
    </source>
</reference>
<keyword evidence="6" id="KW-1185">Reference proteome</keyword>
<evidence type="ECO:0000256" key="3">
    <source>
        <dbReference type="SAM" id="SignalP"/>
    </source>
</evidence>
<protein>
    <recommendedName>
        <fullName evidence="4">Ig-like domain-containing protein</fullName>
    </recommendedName>
</protein>